<dbReference type="InterPro" id="IPR036477">
    <property type="entry name" value="Formyl_transf_N_sf"/>
</dbReference>
<dbReference type="PANTHER" id="PTHR42706">
    <property type="entry name" value="FORMYLTETRAHYDROFOLATE DEFORMYLASE"/>
    <property type="match status" value="1"/>
</dbReference>
<comment type="function">
    <text evidence="3">Catalyzes the hydrolysis of 10-formyltetrahydrofolate (formyl-FH4) to formate and tetrahydrofolate (FH4).</text>
</comment>
<evidence type="ECO:0000256" key="3">
    <source>
        <dbReference type="HAMAP-Rule" id="MF_01927"/>
    </source>
</evidence>
<dbReference type="PIRSF" id="PIRSF036480">
    <property type="entry name" value="FormyFH4_hydr"/>
    <property type="match status" value="1"/>
</dbReference>
<dbReference type="InterPro" id="IPR044074">
    <property type="entry name" value="PurU_ACT"/>
</dbReference>
<comment type="caution">
    <text evidence="6">The sequence shown here is derived from an EMBL/GenBank/DDBJ whole genome shotgun (WGS) entry which is preliminary data.</text>
</comment>
<dbReference type="Pfam" id="PF00551">
    <property type="entry name" value="Formyl_trans_N"/>
    <property type="match status" value="1"/>
</dbReference>
<feature type="domain" description="ACT" evidence="5">
    <location>
        <begin position="6"/>
        <end position="86"/>
    </location>
</feature>
<evidence type="ECO:0000256" key="2">
    <source>
        <dbReference type="ARBA" id="ARBA00022801"/>
    </source>
</evidence>
<dbReference type="CDD" id="cd08648">
    <property type="entry name" value="FMT_core_Formyl-FH4-Hydrolase_C"/>
    <property type="match status" value="1"/>
</dbReference>
<evidence type="ECO:0000259" key="5">
    <source>
        <dbReference type="PROSITE" id="PS51671"/>
    </source>
</evidence>
<keyword evidence="7" id="KW-1185">Reference proteome</keyword>
<dbReference type="Proteomes" id="UP000280881">
    <property type="component" value="Unassembled WGS sequence"/>
</dbReference>
<dbReference type="OrthoDB" id="9806170at2"/>
<dbReference type="PRINTS" id="PR01575">
    <property type="entry name" value="FFH4HYDRLASE"/>
</dbReference>
<dbReference type="GO" id="GO:0006730">
    <property type="term" value="P:one-carbon metabolic process"/>
    <property type="evidence" value="ECO:0007669"/>
    <property type="project" value="UniProtKB-KW"/>
</dbReference>
<dbReference type="SUPFAM" id="SSF55021">
    <property type="entry name" value="ACT-like"/>
    <property type="match status" value="1"/>
</dbReference>
<dbReference type="EMBL" id="RBIE01000001">
    <property type="protein sequence ID" value="RKQ63838.1"/>
    <property type="molecule type" value="Genomic_DNA"/>
</dbReference>
<dbReference type="GO" id="GO:0006189">
    <property type="term" value="P:'de novo' IMP biosynthetic process"/>
    <property type="evidence" value="ECO:0007669"/>
    <property type="project" value="UniProtKB-UniRule"/>
</dbReference>
<dbReference type="InterPro" id="IPR004810">
    <property type="entry name" value="PurU"/>
</dbReference>
<name>A0A420W9A8_9BACT</name>
<organism evidence="6 7">
    <name type="scientific">Thermovibrio guaymasensis</name>
    <dbReference type="NCBI Taxonomy" id="240167"/>
    <lineage>
        <taxon>Bacteria</taxon>
        <taxon>Pseudomonadati</taxon>
        <taxon>Aquificota</taxon>
        <taxon>Aquificia</taxon>
        <taxon>Desulfurobacteriales</taxon>
        <taxon>Desulfurobacteriaceae</taxon>
        <taxon>Thermovibrio</taxon>
    </lineage>
</organism>
<proteinExistence type="inferred from homology"/>
<sequence length="285" mass="33206">MGRTAILLISCPDTKGILAEVTGFIARNGGNIIHADQHIDFQKKIFFMRIEWELSDFKIPDSQIGDAFSPIAQKFKMEWELHFSDEVKRVAIFVSKHDHCLYELLYRFKAGDFPGGDLRLVISNHLDLKELVERFGVPFYHFPVSRENKQEVEKKELELLKEEGIDLIILARYMQILSDQFVNQYRNRIINIHHSFLPAFVGAKPYHRAYERGVKIIGATSHYVTEELDQGPIIEQDVVRVSHRDSVEDMIRKGRDLEKLVLARAVKWHLENKILVYDNKTVIFD</sequence>
<dbReference type="NCBIfam" id="NF004684">
    <property type="entry name" value="PRK06027.1"/>
    <property type="match status" value="1"/>
</dbReference>
<dbReference type="NCBIfam" id="TIGR00655">
    <property type="entry name" value="PurU"/>
    <property type="match status" value="1"/>
</dbReference>
<dbReference type="CDD" id="cd04875">
    <property type="entry name" value="ACT_F4HF-DF"/>
    <property type="match status" value="1"/>
</dbReference>
<protein>
    <recommendedName>
        <fullName evidence="3 4">Formyltetrahydrofolate deformylase</fullName>
        <ecNumber evidence="3 4">3.5.1.10</ecNumber>
    </recommendedName>
    <alternativeName>
        <fullName evidence="3">Formyl-FH(4) hydrolase</fullName>
    </alternativeName>
</protein>
<feature type="active site" evidence="3">
    <location>
        <position position="229"/>
    </location>
</feature>
<keyword evidence="1 3" id="KW-0554">One-carbon metabolism</keyword>
<evidence type="ECO:0000256" key="4">
    <source>
        <dbReference type="NCBIfam" id="TIGR00655"/>
    </source>
</evidence>
<comment type="pathway">
    <text evidence="3">Purine metabolism; IMP biosynthesis via de novo pathway; formate from 10-formyl-5,6,7,8-tetrahydrofolate: step 1/1.</text>
</comment>
<dbReference type="InterPro" id="IPR002376">
    <property type="entry name" value="Formyl_transf_N"/>
</dbReference>
<accession>A0A420W9A8</accession>
<gene>
    <name evidence="3" type="primary">purU</name>
    <name evidence="6" type="ORF">C7457_0722</name>
</gene>
<evidence type="ECO:0000256" key="1">
    <source>
        <dbReference type="ARBA" id="ARBA00022563"/>
    </source>
</evidence>
<dbReference type="PANTHER" id="PTHR42706:SF1">
    <property type="entry name" value="FORMYLTETRAHYDROFOLATE DEFORMYLASE 2, MITOCHONDRIAL"/>
    <property type="match status" value="1"/>
</dbReference>
<keyword evidence="3" id="KW-0658">Purine biosynthesis</keyword>
<evidence type="ECO:0000313" key="6">
    <source>
        <dbReference type="EMBL" id="RKQ63838.1"/>
    </source>
</evidence>
<dbReference type="RefSeq" id="WP_121170075.1">
    <property type="nucleotide sequence ID" value="NZ_RBIE01000001.1"/>
</dbReference>
<dbReference type="GO" id="GO:0008864">
    <property type="term" value="F:formyltetrahydrofolate deformylase activity"/>
    <property type="evidence" value="ECO:0007669"/>
    <property type="project" value="UniProtKB-UniRule"/>
</dbReference>
<dbReference type="InterPro" id="IPR045865">
    <property type="entry name" value="ACT-like_dom_sf"/>
</dbReference>
<dbReference type="HAMAP" id="MF_01927">
    <property type="entry name" value="PurU"/>
    <property type="match status" value="1"/>
</dbReference>
<dbReference type="Gene3D" id="3.40.50.170">
    <property type="entry name" value="Formyl transferase, N-terminal domain"/>
    <property type="match status" value="1"/>
</dbReference>
<reference evidence="6 7" key="1">
    <citation type="submission" date="2018-10" db="EMBL/GenBank/DDBJ databases">
        <title>Genomic Encyclopedia of Type Strains, Phase IV (KMG-IV): sequencing the most valuable type-strain genomes for metagenomic binning, comparative biology and taxonomic classification.</title>
        <authorList>
            <person name="Goeker M."/>
        </authorList>
    </citation>
    <scope>NUCLEOTIDE SEQUENCE [LARGE SCALE GENOMIC DNA]</scope>
    <source>
        <strain evidence="6 7">DSM 15521</strain>
    </source>
</reference>
<comment type="similarity">
    <text evidence="3">Belongs to the PurU family.</text>
</comment>
<evidence type="ECO:0000313" key="7">
    <source>
        <dbReference type="Proteomes" id="UP000280881"/>
    </source>
</evidence>
<dbReference type="Gene3D" id="3.30.70.260">
    <property type="match status" value="1"/>
</dbReference>
<dbReference type="InterPro" id="IPR041729">
    <property type="entry name" value="Formyl-FH4-Hydrolase_C"/>
</dbReference>
<dbReference type="PROSITE" id="PS51671">
    <property type="entry name" value="ACT"/>
    <property type="match status" value="1"/>
</dbReference>
<dbReference type="UniPathway" id="UPA00074">
    <property type="reaction ID" value="UER00170"/>
</dbReference>
<dbReference type="EC" id="3.5.1.10" evidence="3 4"/>
<dbReference type="SUPFAM" id="SSF53328">
    <property type="entry name" value="Formyltransferase"/>
    <property type="match status" value="1"/>
</dbReference>
<dbReference type="AlphaFoldDB" id="A0A420W9A8"/>
<dbReference type="InterPro" id="IPR002912">
    <property type="entry name" value="ACT_dom"/>
</dbReference>
<comment type="catalytic activity">
    <reaction evidence="3">
        <text>(6R)-10-formyltetrahydrofolate + H2O = (6S)-5,6,7,8-tetrahydrofolate + formate + H(+)</text>
        <dbReference type="Rhea" id="RHEA:19833"/>
        <dbReference type="ChEBI" id="CHEBI:15377"/>
        <dbReference type="ChEBI" id="CHEBI:15378"/>
        <dbReference type="ChEBI" id="CHEBI:15740"/>
        <dbReference type="ChEBI" id="CHEBI:57453"/>
        <dbReference type="ChEBI" id="CHEBI:195366"/>
        <dbReference type="EC" id="3.5.1.10"/>
    </reaction>
</comment>
<keyword evidence="2 3" id="KW-0378">Hydrolase</keyword>
<dbReference type="Pfam" id="PF01842">
    <property type="entry name" value="ACT"/>
    <property type="match status" value="1"/>
</dbReference>